<keyword evidence="3" id="KW-1185">Reference proteome</keyword>
<accession>A0ABD2P4G4</accession>
<evidence type="ECO:0000313" key="3">
    <source>
        <dbReference type="Proteomes" id="UP001516400"/>
    </source>
</evidence>
<dbReference type="EMBL" id="JABFTP020000185">
    <property type="protein sequence ID" value="KAL3285839.1"/>
    <property type="molecule type" value="Genomic_DNA"/>
</dbReference>
<comment type="caution">
    <text evidence="2">The sequence shown here is derived from an EMBL/GenBank/DDBJ whole genome shotgun (WGS) entry which is preliminary data.</text>
</comment>
<sequence length="114" mass="13146">MKVVLYLGKLKKDHVVIVIGMSLIILRLIYEVDSRSTRPTMKTQNFQHNLLSGSISSIPVYNKKRQALPNSCQLLISPLHCWKKQIIQGGKYCRIRYMMKSLKLQLVSFGHCDL</sequence>
<evidence type="ECO:0000256" key="1">
    <source>
        <dbReference type="SAM" id="Phobius"/>
    </source>
</evidence>
<keyword evidence="1" id="KW-0472">Membrane</keyword>
<gene>
    <name evidence="2" type="ORF">HHI36_000359</name>
</gene>
<evidence type="ECO:0000313" key="2">
    <source>
        <dbReference type="EMBL" id="KAL3285839.1"/>
    </source>
</evidence>
<reference evidence="2 3" key="1">
    <citation type="journal article" date="2021" name="BMC Biol.">
        <title>Horizontally acquired antibacterial genes associated with adaptive radiation of ladybird beetles.</title>
        <authorList>
            <person name="Li H.S."/>
            <person name="Tang X.F."/>
            <person name="Huang Y.H."/>
            <person name="Xu Z.Y."/>
            <person name="Chen M.L."/>
            <person name="Du X.Y."/>
            <person name="Qiu B.Y."/>
            <person name="Chen P.T."/>
            <person name="Zhang W."/>
            <person name="Slipinski A."/>
            <person name="Escalona H.E."/>
            <person name="Waterhouse R.M."/>
            <person name="Zwick A."/>
            <person name="Pang H."/>
        </authorList>
    </citation>
    <scope>NUCLEOTIDE SEQUENCE [LARGE SCALE GENOMIC DNA]</scope>
    <source>
        <strain evidence="2">SYSU2018</strain>
    </source>
</reference>
<dbReference type="Proteomes" id="UP001516400">
    <property type="component" value="Unassembled WGS sequence"/>
</dbReference>
<proteinExistence type="predicted"/>
<dbReference type="AlphaFoldDB" id="A0ABD2P4G4"/>
<protein>
    <submittedName>
        <fullName evidence="2">Uncharacterized protein</fullName>
    </submittedName>
</protein>
<keyword evidence="1" id="KW-0812">Transmembrane</keyword>
<name>A0ABD2P4G4_9CUCU</name>
<feature type="transmembrane region" description="Helical" evidence="1">
    <location>
        <begin position="15"/>
        <end position="32"/>
    </location>
</feature>
<keyword evidence="1" id="KW-1133">Transmembrane helix</keyword>
<organism evidence="2 3">
    <name type="scientific">Cryptolaemus montrouzieri</name>
    <dbReference type="NCBI Taxonomy" id="559131"/>
    <lineage>
        <taxon>Eukaryota</taxon>
        <taxon>Metazoa</taxon>
        <taxon>Ecdysozoa</taxon>
        <taxon>Arthropoda</taxon>
        <taxon>Hexapoda</taxon>
        <taxon>Insecta</taxon>
        <taxon>Pterygota</taxon>
        <taxon>Neoptera</taxon>
        <taxon>Endopterygota</taxon>
        <taxon>Coleoptera</taxon>
        <taxon>Polyphaga</taxon>
        <taxon>Cucujiformia</taxon>
        <taxon>Coccinelloidea</taxon>
        <taxon>Coccinellidae</taxon>
        <taxon>Scymninae</taxon>
        <taxon>Scymnini</taxon>
        <taxon>Cryptolaemus</taxon>
    </lineage>
</organism>